<reference evidence="7" key="1">
    <citation type="submission" date="2022-10" db="EMBL/GenBank/DDBJ databases">
        <authorList>
            <person name="Chen Y."/>
            <person name="Dougan E. K."/>
            <person name="Chan C."/>
            <person name="Rhodes N."/>
            <person name="Thang M."/>
        </authorList>
    </citation>
    <scope>NUCLEOTIDE SEQUENCE</scope>
</reference>
<feature type="non-terminal residue" evidence="7">
    <location>
        <position position="1"/>
    </location>
</feature>
<feature type="region of interest" description="Disordered" evidence="4">
    <location>
        <begin position="806"/>
        <end position="827"/>
    </location>
</feature>
<dbReference type="InterPro" id="IPR013087">
    <property type="entry name" value="Znf_C2H2_type"/>
</dbReference>
<feature type="region of interest" description="Disordered" evidence="4">
    <location>
        <begin position="269"/>
        <end position="445"/>
    </location>
</feature>
<dbReference type="GO" id="GO:0003676">
    <property type="term" value="F:nucleic acid binding"/>
    <property type="evidence" value="ECO:0007669"/>
    <property type="project" value="InterPro"/>
</dbReference>
<dbReference type="PROSITE" id="PS00028">
    <property type="entry name" value="ZINC_FINGER_C2H2_1"/>
    <property type="match status" value="1"/>
</dbReference>
<feature type="domain" description="RanBP2-type" evidence="6">
    <location>
        <begin position="565"/>
        <end position="584"/>
    </location>
</feature>
<feature type="compositionally biased region" description="Low complexity" evidence="4">
    <location>
        <begin position="680"/>
        <end position="697"/>
    </location>
</feature>
<name>A0A9P1CP11_9DINO</name>
<dbReference type="Gene3D" id="3.60.10.10">
    <property type="entry name" value="Endonuclease/exonuclease/phosphatase"/>
    <property type="match status" value="1"/>
</dbReference>
<dbReference type="SUPFAM" id="SSF53098">
    <property type="entry name" value="Ribonuclease H-like"/>
    <property type="match status" value="1"/>
</dbReference>
<gene>
    <name evidence="7" type="ORF">C1SCF055_LOCUS21750</name>
</gene>
<dbReference type="GO" id="GO:0004519">
    <property type="term" value="F:endonuclease activity"/>
    <property type="evidence" value="ECO:0007669"/>
    <property type="project" value="UniProtKB-KW"/>
</dbReference>
<feature type="compositionally biased region" description="Polar residues" evidence="4">
    <location>
        <begin position="632"/>
        <end position="646"/>
    </location>
</feature>
<dbReference type="InterPro" id="IPR036691">
    <property type="entry name" value="Endo/exonu/phosph_ase_sf"/>
</dbReference>
<dbReference type="Proteomes" id="UP001152797">
    <property type="component" value="Unassembled WGS sequence"/>
</dbReference>
<dbReference type="InterPro" id="IPR012337">
    <property type="entry name" value="RNaseH-like_sf"/>
</dbReference>
<evidence type="ECO:0000313" key="8">
    <source>
        <dbReference type="EMBL" id="CAL1148529.1"/>
    </source>
</evidence>
<feature type="region of interest" description="Disordered" evidence="4">
    <location>
        <begin position="600"/>
        <end position="697"/>
    </location>
</feature>
<evidence type="ECO:0000256" key="4">
    <source>
        <dbReference type="SAM" id="MobiDB-lite"/>
    </source>
</evidence>
<evidence type="ECO:0000313" key="9">
    <source>
        <dbReference type="EMBL" id="CAL4782466.1"/>
    </source>
</evidence>
<feature type="region of interest" description="Disordered" evidence="4">
    <location>
        <begin position="871"/>
        <end position="893"/>
    </location>
</feature>
<reference evidence="8" key="2">
    <citation type="submission" date="2024-04" db="EMBL/GenBank/DDBJ databases">
        <authorList>
            <person name="Chen Y."/>
            <person name="Shah S."/>
            <person name="Dougan E. K."/>
            <person name="Thang M."/>
            <person name="Chan C."/>
        </authorList>
    </citation>
    <scope>NUCLEOTIDE SEQUENCE [LARGE SCALE GENOMIC DNA]</scope>
</reference>
<feature type="compositionally biased region" description="Basic and acidic residues" evidence="4">
    <location>
        <begin position="810"/>
        <end position="827"/>
    </location>
</feature>
<dbReference type="SUPFAM" id="SSF56219">
    <property type="entry name" value="DNase I-like"/>
    <property type="match status" value="1"/>
</dbReference>
<evidence type="ECO:0000256" key="3">
    <source>
        <dbReference type="ARBA" id="ARBA00022833"/>
    </source>
</evidence>
<feature type="compositionally biased region" description="Low complexity" evidence="4">
    <location>
        <begin position="407"/>
        <end position="417"/>
    </location>
</feature>
<feature type="domain" description="C2H2-type" evidence="5">
    <location>
        <begin position="2581"/>
        <end position="2602"/>
    </location>
</feature>
<proteinExistence type="predicted"/>
<dbReference type="EMBL" id="CAMXCT010002040">
    <property type="protein sequence ID" value="CAI3995154.1"/>
    <property type="molecule type" value="Genomic_DNA"/>
</dbReference>
<evidence type="ECO:0000256" key="1">
    <source>
        <dbReference type="ARBA" id="ARBA00022723"/>
    </source>
</evidence>
<comment type="caution">
    <text evidence="7">The sequence shown here is derived from an EMBL/GenBank/DDBJ whole genome shotgun (WGS) entry which is preliminary data.</text>
</comment>
<dbReference type="InterPro" id="IPR001876">
    <property type="entry name" value="Znf_RanBP2"/>
</dbReference>
<dbReference type="Gene3D" id="3.30.420.10">
    <property type="entry name" value="Ribonuclease H-like superfamily/Ribonuclease H"/>
    <property type="match status" value="1"/>
</dbReference>
<evidence type="ECO:0000256" key="2">
    <source>
        <dbReference type="ARBA" id="ARBA00022771"/>
    </source>
</evidence>
<keyword evidence="9" id="KW-0540">Nuclease</keyword>
<protein>
    <submittedName>
        <fullName evidence="9">Endonuclease/exonuclease/phosphatase domain-containing protein</fullName>
    </submittedName>
</protein>
<keyword evidence="9" id="KW-0378">Hydrolase</keyword>
<feature type="region of interest" description="Disordered" evidence="4">
    <location>
        <begin position="997"/>
        <end position="1032"/>
    </location>
</feature>
<sequence length="2991" mass="335518">MEAVPTAVAARIASAGEGFASPGLRQRFAEAAAPASLWSQRRAVFSVVAMAAAARATAGRRGMSCKQLPWIGDRRKTGHLGTSVALWLAPSRAGAEECEGSTFNGTWEIPPELGGTATIVVRNGTATVSGTKPNRQSWQLTSTGIQGAPLILRLAGVPRQFWVDWSPIGGPKELRGVWQGGILDGPLATGPPEILWDNGSRWRKTSCNVCPIASQAAGGIRVDAENGASMTELLRSFKEVDESAAHELHSRSCSQKAGGPVVGTVRISVQRKVSEPGQSLRPDSPKRKGAAVPAVPAPMPLRRESAPGGGYYYGSKLDEPYSPGAWSRERGGSTRRSRPETGSDGGRSPLSAGRGAKLAPGGRVAGPASGRFEQRVAEPENASPGRRRGVPLKCSFEDTGTKASLGTSMSSTGSRARSTSRRARSASRDPSRARSPTLQEGVTAEERTATAMQALEHGMEPPGASDKWRVAQLFAEAVPKIHAKVLKIERLVTPDMGFIAAMVQRAQEMFSAFLKRTDGGFLVKIRVCELKGIKDILSRHHSIDHQLQRKITATMETWSMKQTPWKCRFCKRINKATASYCGQCGRHWAEAIDGNYQHVPQSQRRVQEEQSYAHWEEDDPPWSARSWGSGRWPSQSPRTRSQTPAQAPQHKNRRKNKKGKGKGKSQSQFQAPALPEAPWTSKSTQSTTAAAPSTTPAEQQLRALVTAMKKNESSLPADLQAMLQETHKAQSQDMTKVLHSAVTKLGKAKKTLQDARASRMQLHNVWKTYLAASAEKWQEFCKDFEKQDNDLAQQVMSATDAVKTAQEGLEASKREAKEVEDLDSDSKDDMALEISDEESQEVLDSKGQALKEGLNLMLANLESLKEKAELAAEENAAKRPRKRPPDGSTEASLRSFGTAPCVMKWLHPVAKKRHFVSEWQASIDALDEAFTLGFAEVPRRVPMPSMDTTTNSKSLRTCSFADIVEVAFGLEDEFQTFFTSIPHESLRNWKEKPWKLRPTARQSRARRSLRGPGPVLADHEPDGFSSSGRSISDKPVAPMAAWRRFEDEVEAPSFTRLFHDEDPIQRHINDPTFLPSWWNQLRSIHERLGHVESLEEGKIIYVCSWYLHGHTRQRSPVSRILRLGPDWNEWLELIKEVWQDQLLREQPVDIGLVMPHPPSTVFQGHVAHLILSQEVDSETASVGIVSAYFRHSSRDAIVQQAHVLPLVINRMIAIDLTSTWTHSEAVQQEGDIDEEEPSSSDSEPDLAWCQAAVFSVHGQPQEGSVNIVHDVNGQSILSMFYRKILQKEDFVRFWHNIGTIFLLILDWRLSLLMLNFILQGLAASMLLQMGIDTQDLAAFYWISDVDNDLESMPTHHAVIEDVQSSEEMSPRSSGEASSLLQMTVRLQNRGRVIAQHESEDFAALRERYCAQHDPNVQGPVALQPQAQLPDFEAALLPHWRAHAIDGPGGMERVATVVSWYNDHHRNPLCAQPRVVQLFEDPLEWRALLTRAWIDLIDQEIDVHFFVVHPRPLYGAVELAAHVILVQRPLADFKSVHVAVLDDAVQSGYPRQWALIMPNQLLLNMGLDIMGYAALCHVSSPAAVCSLWHGDRELVNDEPFAIAHGMSLSLFVQRQPLQLMSGLTEGLNLLQTGVIRRKIQLEQLVHYEEPASCKVIRVVAGVHYMQLPTFIELPFGSDPKDVESELRHWGHDCSCVLFTDYDVAVCYPRAIPKGSRPAIHLYLQIVTESQVDFIVDRKVLADTTLAHMRFLYEHGHWRACIHSVIADEESPAKLFRFYDNEVAEAPAHGERSPLPWPDRLPMPDVLRPAFDSSRVISCSTECRVELGLKAEDIEQFFQSAQDILCTTLEGIELPPHIAQALARCQPLDRIDRLLIYCDGSSLPEKRRCQPARADEQGKGDTWAFLVLAEEYTDSDHPKLNFVGWTAQPVLFQAQNHNLPTTFCTDCIAAERQGAGTNGAKDPSLPFRLLRANFQALESIISDQFLSMSHVKGHSGDVWNDLADHLAKQERLKSFYLPRQKLDMGKWHKSLPFFWWVLAKDCSLPPFHDGFFDVSPPALPPAQPPELPPCVEDYKDVHFQLSFGSCNVASLYTGEHGNAGKVQLLRTQMTEFQFNFMGLQETRCPQICSFVDNVPRLGAGACKGHWGVELWLNLKQPIAHVDKTPLFLTQQDVIVVHQEPRILVVKVDHAIWKACLVVAHAPQSGQALEERCKWWEHFTTTLHRFDAGSPIYVMLDANAAPGQADNKAVGLQGFAETKNTPLLRQFLAEFDLCLPATFACHQGPRDTWISPQGDSAHCIDFVCVPSCQVQSCSLSRTVEEFELMNGDFDHKLVALQLDWHATHLWPRQGSTKVKHHGKTNFNRQSISRQNVAKTIAKIPVPEWSTDIDTHFQHYNQDLLASLSQCCPRPTRGPKKTFFTSELWTLRTKRVTAKKQLSAVRQRHRSEFLLFIFKAWTRLRYLCTLHQCEHTVSWRLLHSDLDWCNLVKDDLKWLWKQLWQSSALPDPETNLETWRYLWKFHPNCWKGLVRRAFLHSALQRKNDVLVRKHHAAFIAVIENEQVIEKSNKPEAQPLFGAAQSCFACLSCRRTFRSKAGEAAHMFRRHGMVSSLRWLFDTTACPSCLREYHTFGRLKAHLYANENCRRCLQNRPALIAPEAGVGSTENNLMEHRLNGLLPPLQGQGPFPAPCLRREVEDFDIELYAAIAECLLQHDVPRHRTELQQQLARHTISWTMCERTVAAFVANASLQDAQAFGYEDVQSFQVVMTEMMDPSQWEFMRQQWPDPTLPTREQLTQALDEAELCAMEAKPRAFGAHRLVLHAFSGRRRPGDFQEFLDGILEAHEGVVVHVISVDIILSAAWGDVTDPTCQRFWYHGVRSKYVIGYLAGPPCETWSQARAVATDERSEETHWQGPRVLRTLQDLWGKPCLAIREMRQILIGNQLLLFSFHMMLLLYVTGGCGALEHPAPPKDEEKASIWRVCDELPQNSSIGKDSQ</sequence>
<keyword evidence="3" id="KW-0862">Zinc</keyword>
<evidence type="ECO:0000259" key="6">
    <source>
        <dbReference type="PROSITE" id="PS01358"/>
    </source>
</evidence>
<dbReference type="PROSITE" id="PS01358">
    <property type="entry name" value="ZF_RANBP2_1"/>
    <property type="match status" value="1"/>
</dbReference>
<keyword evidence="9" id="KW-0255">Endonuclease</keyword>
<organism evidence="7">
    <name type="scientific">Cladocopium goreaui</name>
    <dbReference type="NCBI Taxonomy" id="2562237"/>
    <lineage>
        <taxon>Eukaryota</taxon>
        <taxon>Sar</taxon>
        <taxon>Alveolata</taxon>
        <taxon>Dinophyceae</taxon>
        <taxon>Suessiales</taxon>
        <taxon>Symbiodiniaceae</taxon>
        <taxon>Cladocopium</taxon>
    </lineage>
</organism>
<evidence type="ECO:0000259" key="5">
    <source>
        <dbReference type="PROSITE" id="PS00028"/>
    </source>
</evidence>
<dbReference type="EMBL" id="CAMXCT030002040">
    <property type="protein sequence ID" value="CAL4782466.1"/>
    <property type="molecule type" value="Genomic_DNA"/>
</dbReference>
<keyword evidence="10" id="KW-1185">Reference proteome</keyword>
<feature type="compositionally biased region" description="Basic and acidic residues" evidence="4">
    <location>
        <begin position="327"/>
        <end position="341"/>
    </location>
</feature>
<feature type="compositionally biased region" description="Basic residues" evidence="4">
    <location>
        <begin position="650"/>
        <end position="663"/>
    </location>
</feature>
<accession>A0A9P1CP11</accession>
<dbReference type="InterPro" id="IPR036397">
    <property type="entry name" value="RNaseH_sf"/>
</dbReference>
<keyword evidence="1" id="KW-0479">Metal-binding</keyword>
<keyword evidence="2" id="KW-0863">Zinc-finger</keyword>
<dbReference type="OrthoDB" id="6258470at2759"/>
<dbReference type="EMBL" id="CAMXCT020002040">
    <property type="protein sequence ID" value="CAL1148529.1"/>
    <property type="molecule type" value="Genomic_DNA"/>
</dbReference>
<evidence type="ECO:0000313" key="10">
    <source>
        <dbReference type="Proteomes" id="UP001152797"/>
    </source>
</evidence>
<evidence type="ECO:0000313" key="7">
    <source>
        <dbReference type="EMBL" id="CAI3995154.1"/>
    </source>
</evidence>
<dbReference type="GO" id="GO:0008270">
    <property type="term" value="F:zinc ion binding"/>
    <property type="evidence" value="ECO:0007669"/>
    <property type="project" value="UniProtKB-KW"/>
</dbReference>